<evidence type="ECO:0000313" key="3">
    <source>
        <dbReference type="Proteomes" id="UP000636709"/>
    </source>
</evidence>
<keyword evidence="3" id="KW-1185">Reference proteome</keyword>
<evidence type="ECO:0000313" key="2">
    <source>
        <dbReference type="EMBL" id="KAF8672977.1"/>
    </source>
</evidence>
<protein>
    <submittedName>
        <fullName evidence="2">Uncharacterized protein</fullName>
    </submittedName>
</protein>
<feature type="compositionally biased region" description="Polar residues" evidence="1">
    <location>
        <begin position="7"/>
        <end position="21"/>
    </location>
</feature>
<reference evidence="2" key="1">
    <citation type="submission" date="2020-07" db="EMBL/GenBank/DDBJ databases">
        <title>Genome sequence and genetic diversity analysis of an under-domesticated orphan crop, white fonio (Digitaria exilis).</title>
        <authorList>
            <person name="Bennetzen J.L."/>
            <person name="Chen S."/>
            <person name="Ma X."/>
            <person name="Wang X."/>
            <person name="Yssel A.E.J."/>
            <person name="Chaluvadi S.R."/>
            <person name="Johnson M."/>
            <person name="Gangashetty P."/>
            <person name="Hamidou F."/>
            <person name="Sanogo M.D."/>
            <person name="Zwaenepoel A."/>
            <person name="Wallace J."/>
            <person name="Van De Peer Y."/>
            <person name="Van Deynze A."/>
        </authorList>
    </citation>
    <scope>NUCLEOTIDE SEQUENCE</scope>
    <source>
        <tissue evidence="2">Leaves</tissue>
    </source>
</reference>
<proteinExistence type="predicted"/>
<dbReference type="InterPro" id="IPR012337">
    <property type="entry name" value="RNaseH-like_sf"/>
</dbReference>
<dbReference type="SUPFAM" id="SSF53098">
    <property type="entry name" value="Ribonuclease H-like"/>
    <property type="match status" value="1"/>
</dbReference>
<dbReference type="EMBL" id="JACEFO010002210">
    <property type="protein sequence ID" value="KAF8672977.1"/>
    <property type="molecule type" value="Genomic_DNA"/>
</dbReference>
<dbReference type="Proteomes" id="UP000636709">
    <property type="component" value="Unassembled WGS sequence"/>
</dbReference>
<feature type="region of interest" description="Disordered" evidence="1">
    <location>
        <begin position="1"/>
        <end position="21"/>
    </location>
</feature>
<sequence>MHRRRPLTTSSPLSSIFSQRQEESTLPSSLVDRSHWHRATTNHVPVDAAFSAFPAELGVITLLLRRYPVIFIDTEYMDTMHCTAMLFSLGIMLCNTVEPIWEFTFSDFNLHHSCYTLEFVAFLVSQGVDFYGVRSGMRSSVFAMTSHTACRVYTVIRRNFSDQVRGMGWHFKDYDHGANFNELIDNFH</sequence>
<comment type="caution">
    <text evidence="2">The sequence shown here is derived from an EMBL/GenBank/DDBJ whole genome shotgun (WGS) entry which is preliminary data.</text>
</comment>
<name>A0A835AZN7_9POAL</name>
<evidence type="ECO:0000256" key="1">
    <source>
        <dbReference type="SAM" id="MobiDB-lite"/>
    </source>
</evidence>
<dbReference type="AlphaFoldDB" id="A0A835AZN7"/>
<accession>A0A835AZN7</accession>
<gene>
    <name evidence="2" type="ORF">HU200_049045</name>
</gene>
<organism evidence="2 3">
    <name type="scientific">Digitaria exilis</name>
    <dbReference type="NCBI Taxonomy" id="1010633"/>
    <lineage>
        <taxon>Eukaryota</taxon>
        <taxon>Viridiplantae</taxon>
        <taxon>Streptophyta</taxon>
        <taxon>Embryophyta</taxon>
        <taxon>Tracheophyta</taxon>
        <taxon>Spermatophyta</taxon>
        <taxon>Magnoliopsida</taxon>
        <taxon>Liliopsida</taxon>
        <taxon>Poales</taxon>
        <taxon>Poaceae</taxon>
        <taxon>PACMAD clade</taxon>
        <taxon>Panicoideae</taxon>
        <taxon>Panicodae</taxon>
        <taxon>Paniceae</taxon>
        <taxon>Anthephorinae</taxon>
        <taxon>Digitaria</taxon>
    </lineage>
</organism>